<dbReference type="GO" id="GO:0003713">
    <property type="term" value="F:transcription coactivator activity"/>
    <property type="evidence" value="ECO:0007669"/>
    <property type="project" value="TreeGrafter"/>
</dbReference>
<evidence type="ECO:0000256" key="1">
    <source>
        <dbReference type="SAM" id="MobiDB-lite"/>
    </source>
</evidence>
<dbReference type="GO" id="GO:0070210">
    <property type="term" value="C:Rpd3L-Expanded complex"/>
    <property type="evidence" value="ECO:0007669"/>
    <property type="project" value="TreeGrafter"/>
</dbReference>
<feature type="compositionally biased region" description="Low complexity" evidence="1">
    <location>
        <begin position="131"/>
        <end position="141"/>
    </location>
</feature>
<dbReference type="Gene3D" id="1.10.10.10">
    <property type="entry name" value="Winged helix-like DNA-binding domain superfamily/Winged helix DNA-binding domain"/>
    <property type="match status" value="1"/>
</dbReference>
<dbReference type="InterPro" id="IPR009057">
    <property type="entry name" value="Homeodomain-like_sf"/>
</dbReference>
<reference evidence="3 4" key="1">
    <citation type="submission" date="2019-10" db="EMBL/GenBank/DDBJ databases">
        <authorList>
            <person name="Palmer J.M."/>
        </authorList>
    </citation>
    <scope>NUCLEOTIDE SEQUENCE [LARGE SCALE GENOMIC DNA]</scope>
    <source>
        <strain evidence="3 4">TWF696</strain>
    </source>
</reference>
<dbReference type="GO" id="GO:0006357">
    <property type="term" value="P:regulation of transcription by RNA polymerase II"/>
    <property type="evidence" value="ECO:0007669"/>
    <property type="project" value="TreeGrafter"/>
</dbReference>
<feature type="compositionally biased region" description="Low complexity" evidence="1">
    <location>
        <begin position="1"/>
        <end position="15"/>
    </location>
</feature>
<sequence>MESDLSSSQHTSSLDFNSPKMPRTPEPSPFKRPAMSFSYSPRPDSSSGYPSSEGTTRPSSSSGGKKAHSLSGIPSPPPSPFVPRQISEAPSELGPTMVNRDPVLYDTPLSGDDNHRPLFESAESSYRERSASAPDNSSSSIVAAERRVENRPVPIEPRLPVTAPKFKSTAWADCFRSPVEYFQRERNYLRQQLAAAKAARTVKPIVHVTSPATPGPRRPQHSHSRSRSSGSDVIMSSPRERVRTQKVLDNNNKIVKPKFSRQSKPVTTTRKDIHYSTVEDVTPSSDLLPDNPRCLHVDWSGAPLDISSDPDRHLLHKAEQHLASTLKLSCGQYLTQKRLIFLERVTRLRAGNPVFSRTHAQQVCHIDVNKASRLFAAFEKVGWLSPQALKQYL</sequence>
<evidence type="ECO:0000313" key="3">
    <source>
        <dbReference type="EMBL" id="KAK6359569.1"/>
    </source>
</evidence>
<gene>
    <name evidence="3" type="ORF">TWF696_000721</name>
</gene>
<evidence type="ECO:0000313" key="4">
    <source>
        <dbReference type="Proteomes" id="UP001375240"/>
    </source>
</evidence>
<organism evidence="3 4">
    <name type="scientific">Orbilia brochopaga</name>
    <dbReference type="NCBI Taxonomy" id="3140254"/>
    <lineage>
        <taxon>Eukaryota</taxon>
        <taxon>Fungi</taxon>
        <taxon>Dikarya</taxon>
        <taxon>Ascomycota</taxon>
        <taxon>Pezizomycotina</taxon>
        <taxon>Orbiliomycetes</taxon>
        <taxon>Orbiliales</taxon>
        <taxon>Orbiliaceae</taxon>
        <taxon>Orbilia</taxon>
    </lineage>
</organism>
<protein>
    <recommendedName>
        <fullName evidence="2">SWIRM domain-containing protein</fullName>
    </recommendedName>
</protein>
<dbReference type="GO" id="GO:0003682">
    <property type="term" value="F:chromatin binding"/>
    <property type="evidence" value="ECO:0007669"/>
    <property type="project" value="TreeGrafter"/>
</dbReference>
<evidence type="ECO:0000259" key="2">
    <source>
        <dbReference type="PROSITE" id="PS50934"/>
    </source>
</evidence>
<dbReference type="PANTHER" id="PTHR12374:SF21">
    <property type="entry name" value="SWIRM DOMAIN-CONTAINING PROTEIN FUN19-RELATED"/>
    <property type="match status" value="1"/>
</dbReference>
<proteinExistence type="predicted"/>
<dbReference type="SUPFAM" id="SSF46689">
    <property type="entry name" value="Homeodomain-like"/>
    <property type="match status" value="1"/>
</dbReference>
<dbReference type="AlphaFoldDB" id="A0AAV9VEH1"/>
<dbReference type="PROSITE" id="PS50934">
    <property type="entry name" value="SWIRM"/>
    <property type="match status" value="1"/>
</dbReference>
<dbReference type="PANTHER" id="PTHR12374">
    <property type="entry name" value="TRANSCRIPTIONAL ADAPTOR 2 ADA2 -RELATED"/>
    <property type="match status" value="1"/>
</dbReference>
<dbReference type="EMBL" id="JAVHNQ010000001">
    <property type="protein sequence ID" value="KAK6359569.1"/>
    <property type="molecule type" value="Genomic_DNA"/>
</dbReference>
<feature type="domain" description="SWIRM" evidence="2">
    <location>
        <begin position="295"/>
        <end position="393"/>
    </location>
</feature>
<comment type="caution">
    <text evidence="3">The sequence shown here is derived from an EMBL/GenBank/DDBJ whole genome shotgun (WGS) entry which is preliminary data.</text>
</comment>
<feature type="region of interest" description="Disordered" evidence="1">
    <location>
        <begin position="1"/>
        <end position="141"/>
    </location>
</feature>
<feature type="region of interest" description="Disordered" evidence="1">
    <location>
        <begin position="207"/>
        <end position="238"/>
    </location>
</feature>
<name>A0AAV9VEH1_9PEZI</name>
<keyword evidence="4" id="KW-1185">Reference proteome</keyword>
<dbReference type="InterPro" id="IPR007526">
    <property type="entry name" value="SWIRM"/>
</dbReference>
<dbReference type="FunFam" id="1.10.10.10:FF:000087">
    <property type="entry name" value="Transcriptional adapter 2"/>
    <property type="match status" value="1"/>
</dbReference>
<dbReference type="InterPro" id="IPR036388">
    <property type="entry name" value="WH-like_DNA-bd_sf"/>
</dbReference>
<accession>A0AAV9VEH1</accession>
<dbReference type="GO" id="GO:0006338">
    <property type="term" value="P:chromatin remodeling"/>
    <property type="evidence" value="ECO:0007669"/>
    <property type="project" value="TreeGrafter"/>
</dbReference>
<dbReference type="Proteomes" id="UP001375240">
    <property type="component" value="Unassembled WGS sequence"/>
</dbReference>
<dbReference type="Pfam" id="PF04433">
    <property type="entry name" value="SWIRM"/>
    <property type="match status" value="1"/>
</dbReference>
<feature type="compositionally biased region" description="Low complexity" evidence="1">
    <location>
        <begin position="36"/>
        <end position="64"/>
    </location>
</feature>